<dbReference type="RefSeq" id="WP_207894638.1">
    <property type="nucleotide sequence ID" value="NZ_SMFU01000001.1"/>
</dbReference>
<dbReference type="SUPFAM" id="SSF55781">
    <property type="entry name" value="GAF domain-like"/>
    <property type="match status" value="1"/>
</dbReference>
<dbReference type="SMART" id="SM00471">
    <property type="entry name" value="HDc"/>
    <property type="match status" value="1"/>
</dbReference>
<name>A0A4R1H5Z7_9GAMM</name>
<evidence type="ECO:0000313" key="4">
    <source>
        <dbReference type="EMBL" id="TCK16538.1"/>
    </source>
</evidence>
<dbReference type="InterPro" id="IPR003607">
    <property type="entry name" value="HD/PDEase_dom"/>
</dbReference>
<protein>
    <submittedName>
        <fullName evidence="4">HAMP domain-containing protein</fullName>
    </submittedName>
</protein>
<dbReference type="InterPro" id="IPR029016">
    <property type="entry name" value="GAF-like_dom_sf"/>
</dbReference>
<dbReference type="Gene3D" id="6.10.340.10">
    <property type="match status" value="1"/>
</dbReference>
<sequence>MDGRRLHFPLQVLVSGTIVVSMLVLALVLIGGSYYGQRETLINESSARAEQLAESLDTHIDALLSPVKSTVQMLSRDPIAEAQDLAARKARLPVLVTALGTSSLLSSVYVGYDDGSFVLLRRLRYTSVKESVAAPRDAAYLLQSIERSAGDGSAGNESFRSLWEFYDADLNLVEARAKPDYNYDPRRRPWYDSASDTTDTVLTSPYIFFTTAEIGVTLAQRSAGGGAVIGVDASVNDFSSVIGLLRGESKAEIAIVTPSDHVVAYSDITRVVKEDADEGLRLAYIDELSVPVLTRLSDYGIGSGMQRLDIEGRNWIGFVEEMQAGGRGTTRLLFAIPSDALLADAKQQSLRLILWSVLVMLVLLLVGSWAGRMVSKPLRRLSEQVSALVQFDFSKEVPRKSRVDEVRRLSELIRQMSSAITGFQTISHLLAHERDLDKMLHRVTAELVRITSAASGAIYLYDEEEQILRRATNSGLRSAPEQFAVSGSSADELCAQLREQLGRQGEAVMTTQLRDRDSDLLGILALVLPPEIAAYESSYSKFVAEVSGSAATAIETQRQVAAQNALIESIIRLLADAIDAKSAYTSGHCDRVPQLAEMLVDAAQASKDKAFAAFSMNDRQRREFRIAAWLHDCGKVTSPEYVVDKATKLETQYDRIHEVRTRFEVLWRDADIAYLRGIVKGGVEADLRARRDQLRKSLQQEFALVAKSNAGGEFMPDEDIEKLHQIGKRRWKRHFDRRLGLSREEFERLPEETEELPVIEYLLSDRPEHLIPWGERRPAVERGDPNNTWGFNMDLPEYAANHGELYNLSIQKGTLTDEERFIINDHIVQTIRMLTSLPLPKDLKRIPDIAGNHHEKIDGTGYPRKLDASKLSIEERIMAVADVFEALTAADRPYKDAKTLSESLRILAFMVKDKHLDGDLFRLFLESGIYLRYAERFLKPQQIDKVDRRQLLTLAGLA</sequence>
<reference evidence="4 5" key="1">
    <citation type="submission" date="2019-03" db="EMBL/GenBank/DDBJ databases">
        <title>Genomic Encyclopedia of Archaeal and Bacterial Type Strains, Phase II (KMG-II): from individual species to whole genera.</title>
        <authorList>
            <person name="Goeker M."/>
        </authorList>
    </citation>
    <scope>NUCLEOTIDE SEQUENCE [LARGE SCALE GENOMIC DNA]</scope>
    <source>
        <strain evidence="4 5">DSM 27697</strain>
    </source>
</reference>
<dbReference type="Proteomes" id="UP000294546">
    <property type="component" value="Unassembled WGS sequence"/>
</dbReference>
<dbReference type="InterPro" id="IPR037522">
    <property type="entry name" value="HD_GYP_dom"/>
</dbReference>
<evidence type="ECO:0000313" key="5">
    <source>
        <dbReference type="Proteomes" id="UP000294546"/>
    </source>
</evidence>
<comment type="caution">
    <text evidence="4">The sequence shown here is derived from an EMBL/GenBank/DDBJ whole genome shotgun (WGS) entry which is preliminary data.</text>
</comment>
<feature type="transmembrane region" description="Helical" evidence="1">
    <location>
        <begin position="352"/>
        <end position="371"/>
    </location>
</feature>
<keyword evidence="1" id="KW-0472">Membrane</keyword>
<dbReference type="Pfam" id="PF13487">
    <property type="entry name" value="HD_5"/>
    <property type="match status" value="1"/>
</dbReference>
<dbReference type="PANTHER" id="PTHR43155">
    <property type="entry name" value="CYCLIC DI-GMP PHOSPHODIESTERASE PA4108-RELATED"/>
    <property type="match status" value="1"/>
</dbReference>
<proteinExistence type="predicted"/>
<dbReference type="CDD" id="cd06225">
    <property type="entry name" value="HAMP"/>
    <property type="match status" value="1"/>
</dbReference>
<organism evidence="4 5">
    <name type="scientific">Marinobacterium mangrovicola</name>
    <dbReference type="NCBI Taxonomy" id="1476959"/>
    <lineage>
        <taxon>Bacteria</taxon>
        <taxon>Pseudomonadati</taxon>
        <taxon>Pseudomonadota</taxon>
        <taxon>Gammaproteobacteria</taxon>
        <taxon>Oceanospirillales</taxon>
        <taxon>Oceanospirillaceae</taxon>
        <taxon>Marinobacterium</taxon>
    </lineage>
</organism>
<feature type="transmembrane region" description="Helical" evidence="1">
    <location>
        <begin position="12"/>
        <end position="35"/>
    </location>
</feature>
<dbReference type="Gene3D" id="3.30.450.20">
    <property type="entry name" value="PAS domain"/>
    <property type="match status" value="2"/>
</dbReference>
<feature type="domain" description="HAMP" evidence="2">
    <location>
        <begin position="372"/>
        <end position="425"/>
    </location>
</feature>
<keyword evidence="1" id="KW-0812">Transmembrane</keyword>
<dbReference type="CDD" id="cd18773">
    <property type="entry name" value="PDC1_HK_sensor"/>
    <property type="match status" value="1"/>
</dbReference>
<evidence type="ECO:0000256" key="1">
    <source>
        <dbReference type="SAM" id="Phobius"/>
    </source>
</evidence>
<dbReference type="PROSITE" id="PS51832">
    <property type="entry name" value="HD_GYP"/>
    <property type="match status" value="1"/>
</dbReference>
<dbReference type="Gene3D" id="1.10.3210.10">
    <property type="entry name" value="Hypothetical protein af1432"/>
    <property type="match status" value="2"/>
</dbReference>
<dbReference type="GO" id="GO:0008081">
    <property type="term" value="F:phosphoric diester hydrolase activity"/>
    <property type="evidence" value="ECO:0007669"/>
    <property type="project" value="UniProtKB-ARBA"/>
</dbReference>
<dbReference type="GO" id="GO:0016020">
    <property type="term" value="C:membrane"/>
    <property type="evidence" value="ECO:0007669"/>
    <property type="project" value="InterPro"/>
</dbReference>
<keyword evidence="1" id="KW-1133">Transmembrane helix</keyword>
<accession>A0A4R1H5Z7</accession>
<evidence type="ECO:0000259" key="3">
    <source>
        <dbReference type="PROSITE" id="PS51832"/>
    </source>
</evidence>
<evidence type="ECO:0000259" key="2">
    <source>
        <dbReference type="PROSITE" id="PS50885"/>
    </source>
</evidence>
<dbReference type="InterPro" id="IPR003660">
    <property type="entry name" value="HAMP_dom"/>
</dbReference>
<dbReference type="SMART" id="SM00304">
    <property type="entry name" value="HAMP"/>
    <property type="match status" value="1"/>
</dbReference>
<dbReference type="CDD" id="cd00077">
    <property type="entry name" value="HDc"/>
    <property type="match status" value="1"/>
</dbReference>
<dbReference type="AlphaFoldDB" id="A0A4R1H5Z7"/>
<gene>
    <name evidence="4" type="ORF">CLV83_0090</name>
</gene>
<keyword evidence="5" id="KW-1185">Reference proteome</keyword>
<dbReference type="GO" id="GO:0007165">
    <property type="term" value="P:signal transduction"/>
    <property type="evidence" value="ECO:0007669"/>
    <property type="project" value="InterPro"/>
</dbReference>
<dbReference type="Pfam" id="PF00672">
    <property type="entry name" value="HAMP"/>
    <property type="match status" value="1"/>
</dbReference>
<dbReference type="Gene3D" id="3.30.450.40">
    <property type="match status" value="1"/>
</dbReference>
<feature type="domain" description="HD-GYP" evidence="3">
    <location>
        <begin position="730"/>
        <end position="940"/>
    </location>
</feature>
<dbReference type="PANTHER" id="PTHR43155:SF2">
    <property type="entry name" value="CYCLIC DI-GMP PHOSPHODIESTERASE PA4108"/>
    <property type="match status" value="1"/>
</dbReference>
<dbReference type="EMBL" id="SMFU01000001">
    <property type="protein sequence ID" value="TCK16538.1"/>
    <property type="molecule type" value="Genomic_DNA"/>
</dbReference>
<dbReference type="SUPFAM" id="SSF109604">
    <property type="entry name" value="HD-domain/PDEase-like"/>
    <property type="match status" value="2"/>
</dbReference>
<dbReference type="PROSITE" id="PS50885">
    <property type="entry name" value="HAMP"/>
    <property type="match status" value="1"/>
</dbReference>